<protein>
    <recommendedName>
        <fullName evidence="3">Lipoprotein</fullName>
    </recommendedName>
</protein>
<evidence type="ECO:0000313" key="2">
    <source>
        <dbReference type="Proteomes" id="UP000041882"/>
    </source>
</evidence>
<evidence type="ECO:0000313" key="1">
    <source>
        <dbReference type="EMBL" id="CNH38944.1"/>
    </source>
</evidence>
<gene>
    <name evidence="1" type="ORF">ERS008472_01325</name>
</gene>
<evidence type="ECO:0008006" key="3">
    <source>
        <dbReference type="Google" id="ProtNLM"/>
    </source>
</evidence>
<sequence length="86" mass="9175">MILQRYLLTGLFVAVILFIGGGVGSCFAAHTLSLPPPCHGSCKSSSGQNSLLQYAIPTTINYDKIQLLAAIPGPIIWKCRFACPLP</sequence>
<organism evidence="1 2">
    <name type="scientific">Yersinia thracica</name>
    <dbReference type="NCBI Taxonomy" id="2890319"/>
    <lineage>
        <taxon>Bacteria</taxon>
        <taxon>Pseudomonadati</taxon>
        <taxon>Pseudomonadota</taxon>
        <taxon>Gammaproteobacteria</taxon>
        <taxon>Enterobacterales</taxon>
        <taxon>Yersiniaceae</taxon>
        <taxon>Yersinia</taxon>
    </lineage>
</organism>
<dbReference type="AlphaFoldDB" id="A0A0T9P0B5"/>
<dbReference type="PROSITE" id="PS51257">
    <property type="entry name" value="PROKAR_LIPOPROTEIN"/>
    <property type="match status" value="1"/>
</dbReference>
<name>A0A0T9P0B5_9GAMM</name>
<dbReference type="EMBL" id="CQAW01000004">
    <property type="protein sequence ID" value="CNH38944.1"/>
    <property type="molecule type" value="Genomic_DNA"/>
</dbReference>
<accession>A0A0T9P0B5</accession>
<dbReference type="Proteomes" id="UP000041882">
    <property type="component" value="Unassembled WGS sequence"/>
</dbReference>
<proteinExistence type="predicted"/>
<keyword evidence="2" id="KW-1185">Reference proteome</keyword>
<reference evidence="2" key="1">
    <citation type="submission" date="2015-03" db="EMBL/GenBank/DDBJ databases">
        <authorList>
            <consortium name="Pathogen Informatics"/>
            <person name="Murphy D."/>
        </authorList>
    </citation>
    <scope>NUCLEOTIDE SEQUENCE [LARGE SCALE GENOMIC DNA]</scope>
    <source>
        <strain evidence="2">IP6945</strain>
    </source>
</reference>